<evidence type="ECO:0000256" key="3">
    <source>
        <dbReference type="SAM" id="SignalP"/>
    </source>
</evidence>
<dbReference type="GeneID" id="17260065"/>
<evidence type="ECO:0000256" key="1">
    <source>
        <dbReference type="SAM" id="Coils"/>
    </source>
</evidence>
<feature type="chain" id="PRO_5044200683" description="Ubiquitin-like domain-containing protein" evidence="3">
    <location>
        <begin position="21"/>
        <end position="279"/>
    </location>
</feature>
<reference evidence="5" key="1">
    <citation type="journal article" date="2013" name="Nature">
        <title>Pan genome of the phytoplankton Emiliania underpins its global distribution.</title>
        <authorList>
            <person name="Read B.A."/>
            <person name="Kegel J."/>
            <person name="Klute M.J."/>
            <person name="Kuo A."/>
            <person name="Lefebvre S.C."/>
            <person name="Maumus F."/>
            <person name="Mayer C."/>
            <person name="Miller J."/>
            <person name="Monier A."/>
            <person name="Salamov A."/>
            <person name="Young J."/>
            <person name="Aguilar M."/>
            <person name="Claverie J.M."/>
            <person name="Frickenhaus S."/>
            <person name="Gonzalez K."/>
            <person name="Herman E.K."/>
            <person name="Lin Y.C."/>
            <person name="Napier J."/>
            <person name="Ogata H."/>
            <person name="Sarno A.F."/>
            <person name="Shmutz J."/>
            <person name="Schroeder D."/>
            <person name="de Vargas C."/>
            <person name="Verret F."/>
            <person name="von Dassow P."/>
            <person name="Valentin K."/>
            <person name="Van de Peer Y."/>
            <person name="Wheeler G."/>
            <person name="Dacks J.B."/>
            <person name="Delwiche C.F."/>
            <person name="Dyhrman S.T."/>
            <person name="Glockner G."/>
            <person name="John U."/>
            <person name="Richards T."/>
            <person name="Worden A.Z."/>
            <person name="Zhang X."/>
            <person name="Grigoriev I.V."/>
            <person name="Allen A.E."/>
            <person name="Bidle K."/>
            <person name="Borodovsky M."/>
            <person name="Bowler C."/>
            <person name="Brownlee C."/>
            <person name="Cock J.M."/>
            <person name="Elias M."/>
            <person name="Gladyshev V.N."/>
            <person name="Groth M."/>
            <person name="Guda C."/>
            <person name="Hadaegh A."/>
            <person name="Iglesias-Rodriguez M.D."/>
            <person name="Jenkins J."/>
            <person name="Jones B.M."/>
            <person name="Lawson T."/>
            <person name="Leese F."/>
            <person name="Lindquist E."/>
            <person name="Lobanov A."/>
            <person name="Lomsadze A."/>
            <person name="Malik S.B."/>
            <person name="Marsh M.E."/>
            <person name="Mackinder L."/>
            <person name="Mock T."/>
            <person name="Mueller-Roeber B."/>
            <person name="Pagarete A."/>
            <person name="Parker M."/>
            <person name="Probert I."/>
            <person name="Quesneville H."/>
            <person name="Raines C."/>
            <person name="Rensing S.A."/>
            <person name="Riano-Pachon D.M."/>
            <person name="Richier S."/>
            <person name="Rokitta S."/>
            <person name="Shiraiwa Y."/>
            <person name="Soanes D.M."/>
            <person name="van der Giezen M."/>
            <person name="Wahlund T.M."/>
            <person name="Williams B."/>
            <person name="Wilson W."/>
            <person name="Wolfe G."/>
            <person name="Wurch L.L."/>
        </authorList>
    </citation>
    <scope>NUCLEOTIDE SEQUENCE</scope>
</reference>
<sequence>MTLVGLALVATLALYPPAPAREVQATSTKARRLANLREEGSAAVAARRSRALMLKVAQLRQGGQRLIEEREARLAALDSIRINREFAERHFDMRAAFRAELEVRPARAFANRLATKWETVAEARVARDQRRMEARRAWEEAERARRRLERAESRLAELEAEAEGAEATSCEAFLTTVITFQGRSFRVFLATDATTDQLEDEAQIVFPSLAATPVCLWVGGERLPRGAPLSAVLQAGGNAPLERVMVTPLGALSAARPEAAPATEEQMAASWRDRAWTSG</sequence>
<organism evidence="4 5">
    <name type="scientific">Emiliania huxleyi (strain CCMP1516)</name>
    <dbReference type="NCBI Taxonomy" id="280463"/>
    <lineage>
        <taxon>Eukaryota</taxon>
        <taxon>Haptista</taxon>
        <taxon>Haptophyta</taxon>
        <taxon>Prymnesiophyceae</taxon>
        <taxon>Isochrysidales</taxon>
        <taxon>Noelaerhabdaceae</taxon>
        <taxon>Emiliania</taxon>
    </lineage>
</organism>
<keyword evidence="3" id="KW-0732">Signal</keyword>
<accession>A0A0D3IRM9</accession>
<feature type="signal peptide" evidence="3">
    <location>
        <begin position="1"/>
        <end position="20"/>
    </location>
</feature>
<dbReference type="EnsemblProtists" id="EOD13914">
    <property type="protein sequence ID" value="EOD13914"/>
    <property type="gene ID" value="EMIHUDRAFT_256736"/>
</dbReference>
<evidence type="ECO:0000256" key="2">
    <source>
        <dbReference type="SAM" id="MobiDB-lite"/>
    </source>
</evidence>
<keyword evidence="5" id="KW-1185">Reference proteome</keyword>
<evidence type="ECO:0008006" key="6">
    <source>
        <dbReference type="Google" id="ProtNLM"/>
    </source>
</evidence>
<proteinExistence type="predicted"/>
<reference evidence="4" key="2">
    <citation type="submission" date="2024-10" db="UniProtKB">
        <authorList>
            <consortium name="EnsemblProtists"/>
        </authorList>
    </citation>
    <scope>IDENTIFICATION</scope>
</reference>
<dbReference type="RefSeq" id="XP_005766343.1">
    <property type="nucleotide sequence ID" value="XM_005766286.1"/>
</dbReference>
<dbReference type="Proteomes" id="UP000013827">
    <property type="component" value="Unassembled WGS sequence"/>
</dbReference>
<name>A0A0D3IRM9_EMIH1</name>
<keyword evidence="1" id="KW-0175">Coiled coil</keyword>
<protein>
    <recommendedName>
        <fullName evidence="6">Ubiquitin-like domain-containing protein</fullName>
    </recommendedName>
</protein>
<evidence type="ECO:0000313" key="4">
    <source>
        <dbReference type="EnsemblProtists" id="EOD13914"/>
    </source>
</evidence>
<dbReference type="HOGENOM" id="CLU_999040_0_0_1"/>
<feature type="region of interest" description="Disordered" evidence="2">
    <location>
        <begin position="257"/>
        <end position="279"/>
    </location>
</feature>
<dbReference type="AlphaFoldDB" id="A0A0D3IRM9"/>
<dbReference type="KEGG" id="ehx:EMIHUDRAFT_256736"/>
<evidence type="ECO:0000313" key="5">
    <source>
        <dbReference type="Proteomes" id="UP000013827"/>
    </source>
</evidence>
<feature type="coiled-coil region" evidence="1">
    <location>
        <begin position="131"/>
        <end position="168"/>
    </location>
</feature>
<dbReference type="PaxDb" id="2903-EOD13914"/>